<dbReference type="InterPro" id="IPR002591">
    <property type="entry name" value="Phosphodiest/P_Trfase"/>
</dbReference>
<dbReference type="GeneID" id="100375494"/>
<dbReference type="Proteomes" id="UP000694865">
    <property type="component" value="Unplaced"/>
</dbReference>
<organism evidence="8 9">
    <name type="scientific">Saccoglossus kowalevskii</name>
    <name type="common">Acorn worm</name>
    <dbReference type="NCBI Taxonomy" id="10224"/>
    <lineage>
        <taxon>Eukaryota</taxon>
        <taxon>Metazoa</taxon>
        <taxon>Hemichordata</taxon>
        <taxon>Enteropneusta</taxon>
        <taxon>Harrimaniidae</taxon>
        <taxon>Saccoglossus</taxon>
    </lineage>
</organism>
<feature type="transmembrane region" description="Helical" evidence="5">
    <location>
        <begin position="618"/>
        <end position="638"/>
    </location>
</feature>
<keyword evidence="4 5" id="KW-0472">Membrane</keyword>
<protein>
    <submittedName>
        <fullName evidence="9">Uncharacterized protein LOC100375494</fullName>
    </submittedName>
</protein>
<dbReference type="PRINTS" id="PR00237">
    <property type="entry name" value="GPCRRHODOPSN"/>
</dbReference>
<keyword evidence="2 5" id="KW-0812">Transmembrane</keyword>
<dbReference type="Pfam" id="PF01663">
    <property type="entry name" value="Phosphodiest"/>
    <property type="match status" value="2"/>
</dbReference>
<dbReference type="PROSITE" id="PS50262">
    <property type="entry name" value="G_PROTEIN_RECEP_F1_2"/>
    <property type="match status" value="1"/>
</dbReference>
<dbReference type="Gene3D" id="1.20.1070.10">
    <property type="entry name" value="Rhodopsin 7-helix transmembrane proteins"/>
    <property type="match status" value="1"/>
</dbReference>
<keyword evidence="6" id="KW-0732">Signal</keyword>
<dbReference type="InterPro" id="IPR000276">
    <property type="entry name" value="GPCR_Rhodpsn"/>
</dbReference>
<dbReference type="PANTHER" id="PTHR10151:SF126">
    <property type="entry name" value="ECTONUCLEOTIDE PYROPHOSPHATASE_PHOSPHODIESTERASE FAMILY MEMBER 7-LIKE"/>
    <property type="match status" value="1"/>
</dbReference>
<name>A0ABM0GZJ0_SACKO</name>
<evidence type="ECO:0000256" key="1">
    <source>
        <dbReference type="ARBA" id="ARBA00004370"/>
    </source>
</evidence>
<evidence type="ECO:0000256" key="6">
    <source>
        <dbReference type="SAM" id="SignalP"/>
    </source>
</evidence>
<keyword evidence="3 5" id="KW-1133">Transmembrane helix</keyword>
<dbReference type="InterPro" id="IPR017452">
    <property type="entry name" value="GPCR_Rhodpsn_7TM"/>
</dbReference>
<gene>
    <name evidence="9" type="primary">LOC100375494</name>
</gene>
<dbReference type="Gene3D" id="3.40.720.10">
    <property type="entry name" value="Alkaline Phosphatase, subunit A"/>
    <property type="match status" value="2"/>
</dbReference>
<dbReference type="InterPro" id="IPR017850">
    <property type="entry name" value="Alkaline_phosphatase_core_sf"/>
</dbReference>
<dbReference type="SUPFAM" id="SSF53649">
    <property type="entry name" value="Alkaline phosphatase-like"/>
    <property type="match status" value="1"/>
</dbReference>
<accession>A0ABM0GZJ0</accession>
<dbReference type="SUPFAM" id="SSF81321">
    <property type="entry name" value="Family A G protein-coupled receptor-like"/>
    <property type="match status" value="1"/>
</dbReference>
<evidence type="ECO:0000256" key="4">
    <source>
        <dbReference type="ARBA" id="ARBA00023136"/>
    </source>
</evidence>
<evidence type="ECO:0000256" key="2">
    <source>
        <dbReference type="ARBA" id="ARBA00022692"/>
    </source>
</evidence>
<dbReference type="Gene3D" id="3.30.1360.180">
    <property type="match status" value="1"/>
</dbReference>
<reference evidence="9" key="1">
    <citation type="submission" date="2025-08" db="UniProtKB">
        <authorList>
            <consortium name="RefSeq"/>
        </authorList>
    </citation>
    <scope>IDENTIFICATION</scope>
    <source>
        <tissue evidence="9">Testes</tissue>
    </source>
</reference>
<comment type="subcellular location">
    <subcellularLocation>
        <location evidence="1">Membrane</location>
    </subcellularLocation>
</comment>
<proteinExistence type="predicted"/>
<keyword evidence="8" id="KW-1185">Reference proteome</keyword>
<feature type="transmembrane region" description="Helical" evidence="5">
    <location>
        <begin position="566"/>
        <end position="589"/>
    </location>
</feature>
<feature type="signal peptide" evidence="6">
    <location>
        <begin position="1"/>
        <end position="25"/>
    </location>
</feature>
<dbReference type="RefSeq" id="XP_002740871.1">
    <property type="nucleotide sequence ID" value="XM_002740825.1"/>
</dbReference>
<feature type="transmembrane region" description="Helical" evidence="5">
    <location>
        <begin position="507"/>
        <end position="526"/>
    </location>
</feature>
<feature type="transmembrane region" description="Helical" evidence="5">
    <location>
        <begin position="464"/>
        <end position="486"/>
    </location>
</feature>
<evidence type="ECO:0000256" key="5">
    <source>
        <dbReference type="SAM" id="Phobius"/>
    </source>
</evidence>
<feature type="domain" description="G-protein coupled receptors family 1 profile" evidence="7">
    <location>
        <begin position="402"/>
        <end position="680"/>
    </location>
</feature>
<sequence length="746" mass="84484">MMRFVTTMTVFVTCLLIGTVQVVSGTRTGHKLLVVLFDGLRFDLLGEHLKSFEMLAQNGVRSVFTTPPFPTMSSPSMYTIATGLYVENHGVVHNSYYNATSGEVYGYYKTLNITEWWDTGAEPVWVTGKLQGLTAGSYAYPGGSVPIKGVISDKVVYSTPRTNYRPLEKKIDDIIRWLSDDDIDIVFMWHGLLDDLLHVTGKSFLTDVALNQIDDGDDLDFYLGSDGAFTMILPKEGKLEQIYEQLSDAHPHMHVYKKAEVPKHLHFSEHERILPLVVIVDPPYTILTMNISLMKTQHGYDYRNWEMWSPLYAIGPRFKTGYTTQPFESIHLYPLMCELLGLQPAPNNGSLHITMDMLKDITTSTSAMLSRATHIGCVMAMVLSERALYRRCVIKKILSQHDGAHSDTGVFKVSAMRTLTNMYLSNQAIVDCMFLSLYYIVQVGEPLSTDIVHDKSFLGPVGCFIVNISLDICLFVSEFNIVLVTFERYMAICKPFKADRISSKTRTLKLIVLTWIMGIVFSAPIFEFYTTWYTTCIIWPLSNETISLQMSYSNCFSGVWSPLDGILHSLTPIIAFVLVITIIIVLNALTTRELQRGVRKYSVSAHDLKQRLHQQRQIVVMLAVTAGVLFVCLLPYHLDLIIGYLYNTTHPNSVIIMPQAWNELVRWLPMVNSSVNPIIYGILNKQYRIAFITTLGCYDNCHDTDNHQEYMMTSLTTTNTTKDSSITETTYNLNVNPQLHSPIKYA</sequence>
<evidence type="ECO:0000256" key="3">
    <source>
        <dbReference type="ARBA" id="ARBA00022989"/>
    </source>
</evidence>
<dbReference type="Pfam" id="PF00001">
    <property type="entry name" value="7tm_1"/>
    <property type="match status" value="1"/>
</dbReference>
<evidence type="ECO:0000313" key="8">
    <source>
        <dbReference type="Proteomes" id="UP000694865"/>
    </source>
</evidence>
<feature type="chain" id="PRO_5045074271" evidence="6">
    <location>
        <begin position="26"/>
        <end position="746"/>
    </location>
</feature>
<evidence type="ECO:0000259" key="7">
    <source>
        <dbReference type="PROSITE" id="PS50262"/>
    </source>
</evidence>
<evidence type="ECO:0000313" key="9">
    <source>
        <dbReference type="RefSeq" id="XP_002740871.1"/>
    </source>
</evidence>
<dbReference type="CDD" id="cd00637">
    <property type="entry name" value="7tm_classA_rhodopsin-like"/>
    <property type="match status" value="1"/>
</dbReference>
<dbReference type="PANTHER" id="PTHR10151">
    <property type="entry name" value="ECTONUCLEOTIDE PYROPHOSPHATASE/PHOSPHODIESTERASE"/>
    <property type="match status" value="1"/>
</dbReference>
<dbReference type="CDD" id="cd16018">
    <property type="entry name" value="Enpp"/>
    <property type="match status" value="1"/>
</dbReference>